<keyword evidence="2" id="KW-1185">Reference proteome</keyword>
<proteinExistence type="predicted"/>
<evidence type="ECO:0000313" key="2">
    <source>
        <dbReference type="Proteomes" id="UP001190700"/>
    </source>
</evidence>
<evidence type="ECO:0000313" key="1">
    <source>
        <dbReference type="EMBL" id="KAK3237957.1"/>
    </source>
</evidence>
<dbReference type="EMBL" id="LGRX02034385">
    <property type="protein sequence ID" value="KAK3237957.1"/>
    <property type="molecule type" value="Genomic_DNA"/>
</dbReference>
<organism evidence="1 2">
    <name type="scientific">Cymbomonas tetramitiformis</name>
    <dbReference type="NCBI Taxonomy" id="36881"/>
    <lineage>
        <taxon>Eukaryota</taxon>
        <taxon>Viridiplantae</taxon>
        <taxon>Chlorophyta</taxon>
        <taxon>Pyramimonadophyceae</taxon>
        <taxon>Pyramimonadales</taxon>
        <taxon>Pyramimonadaceae</taxon>
        <taxon>Cymbomonas</taxon>
    </lineage>
</organism>
<name>A0AAE0BLQ0_9CHLO</name>
<protein>
    <submittedName>
        <fullName evidence="1">Uncharacterized protein</fullName>
    </submittedName>
</protein>
<dbReference type="Proteomes" id="UP001190700">
    <property type="component" value="Unassembled WGS sequence"/>
</dbReference>
<sequence>MTVIAEKLAKINPADSPPARISTKILSAGLDITASSDFGDPGKRAVDKVNELVYTDGRDGRDDCSSSACPARTVPAVLSTGGAASGVDVSIYGISVGDTKKNNDDIDDQDVQIQ</sequence>
<comment type="caution">
    <text evidence="1">The sequence shown here is derived from an EMBL/GenBank/DDBJ whole genome shotgun (WGS) entry which is preliminary data.</text>
</comment>
<reference evidence="1 2" key="1">
    <citation type="journal article" date="2015" name="Genome Biol. Evol.">
        <title>Comparative Genomics of a Bacterivorous Green Alga Reveals Evolutionary Causalities and Consequences of Phago-Mixotrophic Mode of Nutrition.</title>
        <authorList>
            <person name="Burns J.A."/>
            <person name="Paasch A."/>
            <person name="Narechania A."/>
            <person name="Kim E."/>
        </authorList>
    </citation>
    <scope>NUCLEOTIDE SEQUENCE [LARGE SCALE GENOMIC DNA]</scope>
    <source>
        <strain evidence="1 2">PLY_AMNH</strain>
    </source>
</reference>
<gene>
    <name evidence="1" type="ORF">CYMTET_51999</name>
</gene>
<dbReference type="AlphaFoldDB" id="A0AAE0BLQ0"/>
<accession>A0AAE0BLQ0</accession>